<dbReference type="AlphaFoldDB" id="A0A0V1AL25"/>
<keyword evidence="3" id="KW-1185">Reference proteome</keyword>
<accession>A0A0V1AL25</accession>
<dbReference type="EMBL" id="JYDH01001146">
    <property type="protein sequence ID" value="KRY25145.1"/>
    <property type="molecule type" value="Genomic_DNA"/>
</dbReference>
<gene>
    <name evidence="2" type="ORF">T01_11115</name>
</gene>
<sequence length="113" mass="12618">MHRLTTPSVTPVEYPPDTQPPPAQCCEAHPQSLYQSFGHQYPLSPSPSPINFCTPVVHSSHNTYRVVYGRPAHPTFILMMYLLTTPSVTPVEYPPATQPPLTQCCEAHPQCLY</sequence>
<comment type="caution">
    <text evidence="2">The sequence shown here is derived from an EMBL/GenBank/DDBJ whole genome shotgun (WGS) entry which is preliminary data.</text>
</comment>
<organism evidence="2 3">
    <name type="scientific">Trichinella spiralis</name>
    <name type="common">Trichina worm</name>
    <dbReference type="NCBI Taxonomy" id="6334"/>
    <lineage>
        <taxon>Eukaryota</taxon>
        <taxon>Metazoa</taxon>
        <taxon>Ecdysozoa</taxon>
        <taxon>Nematoda</taxon>
        <taxon>Enoplea</taxon>
        <taxon>Dorylaimia</taxon>
        <taxon>Trichinellida</taxon>
        <taxon>Trichinellidae</taxon>
        <taxon>Trichinella</taxon>
    </lineage>
</organism>
<evidence type="ECO:0000256" key="1">
    <source>
        <dbReference type="SAM" id="MobiDB-lite"/>
    </source>
</evidence>
<dbReference type="OrthoDB" id="10476189at2759"/>
<proteinExistence type="predicted"/>
<reference evidence="2 3" key="1">
    <citation type="submission" date="2015-01" db="EMBL/GenBank/DDBJ databases">
        <title>Evolution of Trichinella species and genotypes.</title>
        <authorList>
            <person name="Korhonen P.K."/>
            <person name="Edoardo P."/>
            <person name="Giuseppe L.R."/>
            <person name="Gasser R.B."/>
        </authorList>
    </citation>
    <scope>NUCLEOTIDE SEQUENCE [LARGE SCALE GENOMIC DNA]</scope>
    <source>
        <strain evidence="2">ISS3</strain>
    </source>
</reference>
<dbReference type="InParanoid" id="A0A0V1AL25"/>
<evidence type="ECO:0000313" key="2">
    <source>
        <dbReference type="EMBL" id="KRY25145.1"/>
    </source>
</evidence>
<dbReference type="Proteomes" id="UP000054776">
    <property type="component" value="Unassembled WGS sequence"/>
</dbReference>
<feature type="compositionally biased region" description="Pro residues" evidence="1">
    <location>
        <begin position="13"/>
        <end position="22"/>
    </location>
</feature>
<evidence type="ECO:0000313" key="3">
    <source>
        <dbReference type="Proteomes" id="UP000054776"/>
    </source>
</evidence>
<feature type="region of interest" description="Disordered" evidence="1">
    <location>
        <begin position="1"/>
        <end position="22"/>
    </location>
</feature>
<name>A0A0V1AL25_TRISP</name>
<protein>
    <submittedName>
        <fullName evidence="2">Uncharacterized protein</fullName>
    </submittedName>
</protein>